<dbReference type="PROSITE" id="PS50853">
    <property type="entry name" value="FN3"/>
    <property type="match status" value="1"/>
</dbReference>
<gene>
    <name evidence="4" type="ORF">K1I41_02360</name>
</gene>
<evidence type="ECO:0000256" key="2">
    <source>
        <dbReference type="SAM" id="SignalP"/>
    </source>
</evidence>
<dbReference type="InterPro" id="IPR026444">
    <property type="entry name" value="Secre_tail"/>
</dbReference>
<protein>
    <submittedName>
        <fullName evidence="4">T9SS type A sorting domain-containing protein</fullName>
    </submittedName>
</protein>
<dbReference type="NCBIfam" id="TIGR04183">
    <property type="entry name" value="Por_Secre_tail"/>
    <property type="match status" value="1"/>
</dbReference>
<sequence>MKQKILLLCSFLSVFALQNTMAQQYETLVIASGLNYDVIANGENTALASTTSGVDNVNYAFMSTDFGSVNPSYALPMDGVITSGVTTGLTFQLADYSGNNSFRVNGDDSTPLNTGTLTFTNQVAAQKIYLLTTSGSGASVITTVINFTDNTSQTITGSNVPDWFNSSALPIAASGFGRVLITNSVIENPFGNPRMYQLALEIDAENQAKLIESIEITKTSFSEGAINVFAVSAELFVPCAEPENLEVTSAIAGATITWDEPETITPEEGYDYYYSTSTDAPTADTVPTGSVDTDTDTLELDALMEAQMHYFWIRSNCGNDNISDWASITFTTGESGNTNNDGDIATAFNTMPTVTSATDCAGTLTITVPDGYQISEVATAYSMTAVDEGLQSHQRSLLVCTTTSTTEANVTAGTDNSAGTQMYSRSGLTFANGATGDVAFELRAWRTFGGADCNTDYNKVDHGSWTVTATYECVTPVTPQAENQIFCESATIDDLDADTDYDNATLRWYNVAEGGEPLEATTAVESGMYYVSQYRYTCESERQAVEVTVVTLTAPVAEPTQTLCIDATVADLLVTPSDGGTIAWYATADSEDALSDETLLMAGSYFVAQTITGCDDESDRTEVAVTLAATPAPTTTEVQTYCNGATVAMLMATPTEGATISWYATEDSPEALGNDAVLQTGTYFVAQTLEGCISNRVAVAITINPVPDAPQGDAVQEFEAGDTVATLAITVNEGAVVTWYIQNAAEEFIEIDATTVLEDGAEYYVSQTLANCESELLMITATDLLSSTLFKDTALQVYPNPATNIITVANNSSIQSIAIHNLLGQKILSKAVYNHTAQLDITSLAAGTYLLNVQTENGATTSVKIIKQ</sequence>
<accession>A0ABX8VC32</accession>
<dbReference type="RefSeq" id="WP_220641082.1">
    <property type="nucleotide sequence ID" value="NZ_CP080429.1"/>
</dbReference>
<reference evidence="4 5" key="1">
    <citation type="submission" date="2021-07" db="EMBL/GenBank/DDBJ databases">
        <title>Flavobacterium WSW3-B6 sp.nov, isolated from seaweed.</title>
        <authorList>
            <person name="Muhammad N."/>
            <person name="Ho H."/>
            <person name="Lee Y.-J."/>
            <person name="Nguyen T."/>
            <person name="Ho J."/>
            <person name="Kim S.-G."/>
        </authorList>
    </citation>
    <scope>NUCLEOTIDE SEQUENCE [LARGE SCALE GENOMIC DNA]</scope>
    <source>
        <strain evidence="4 5">WSW3-B6</strain>
    </source>
</reference>
<feature type="chain" id="PRO_5045816525" evidence="2">
    <location>
        <begin position="23"/>
        <end position="868"/>
    </location>
</feature>
<evidence type="ECO:0000313" key="5">
    <source>
        <dbReference type="Proteomes" id="UP000825381"/>
    </source>
</evidence>
<evidence type="ECO:0000256" key="1">
    <source>
        <dbReference type="ARBA" id="ARBA00022729"/>
    </source>
</evidence>
<feature type="domain" description="Fibronectin type-III" evidence="3">
    <location>
        <begin position="241"/>
        <end position="336"/>
    </location>
</feature>
<keyword evidence="5" id="KW-1185">Reference proteome</keyword>
<dbReference type="InterPro" id="IPR044023">
    <property type="entry name" value="Ig_7"/>
</dbReference>
<dbReference type="InterPro" id="IPR013783">
    <property type="entry name" value="Ig-like_fold"/>
</dbReference>
<keyword evidence="1 2" id="KW-0732">Signal</keyword>
<proteinExistence type="predicted"/>
<dbReference type="Gene3D" id="2.60.40.10">
    <property type="entry name" value="Immunoglobulins"/>
    <property type="match status" value="1"/>
</dbReference>
<evidence type="ECO:0000259" key="3">
    <source>
        <dbReference type="PROSITE" id="PS50853"/>
    </source>
</evidence>
<dbReference type="Pfam" id="PF19081">
    <property type="entry name" value="Ig_7"/>
    <property type="match status" value="2"/>
</dbReference>
<dbReference type="Proteomes" id="UP000825381">
    <property type="component" value="Chromosome"/>
</dbReference>
<organism evidence="4 5">
    <name type="scientific">Flavobacterium litorale</name>
    <dbReference type="NCBI Taxonomy" id="2856519"/>
    <lineage>
        <taxon>Bacteria</taxon>
        <taxon>Pseudomonadati</taxon>
        <taxon>Bacteroidota</taxon>
        <taxon>Flavobacteriia</taxon>
        <taxon>Flavobacteriales</taxon>
        <taxon>Flavobacteriaceae</taxon>
        <taxon>Flavobacterium</taxon>
    </lineage>
</organism>
<evidence type="ECO:0000313" key="4">
    <source>
        <dbReference type="EMBL" id="QYJ68743.1"/>
    </source>
</evidence>
<feature type="signal peptide" evidence="2">
    <location>
        <begin position="1"/>
        <end position="22"/>
    </location>
</feature>
<dbReference type="InterPro" id="IPR003961">
    <property type="entry name" value="FN3_dom"/>
</dbReference>
<name>A0ABX8VC32_9FLAO</name>
<dbReference type="EMBL" id="CP080429">
    <property type="protein sequence ID" value="QYJ68743.1"/>
    <property type="molecule type" value="Genomic_DNA"/>
</dbReference>
<dbReference type="Pfam" id="PF18962">
    <property type="entry name" value="Por_Secre_tail"/>
    <property type="match status" value="1"/>
</dbReference>